<accession>A0A3A8F8S7</accession>
<dbReference type="AlphaFoldDB" id="A0A3A8F8S7"/>
<feature type="domain" description="Serine aminopeptidase S33" evidence="3">
    <location>
        <begin position="30"/>
        <end position="257"/>
    </location>
</feature>
<organism evidence="4 5">
    <name type="scientific">Acinetobacter rongchengensis</name>
    <dbReference type="NCBI Taxonomy" id="2419601"/>
    <lineage>
        <taxon>Bacteria</taxon>
        <taxon>Pseudomonadati</taxon>
        <taxon>Pseudomonadota</taxon>
        <taxon>Gammaproteobacteria</taxon>
        <taxon>Moraxellales</taxon>
        <taxon>Moraxellaceae</taxon>
        <taxon>Acinetobacter</taxon>
    </lineage>
</organism>
<dbReference type="RefSeq" id="WP_120384534.1">
    <property type="nucleotide sequence ID" value="NZ_RAXT01000028.1"/>
</dbReference>
<evidence type="ECO:0000313" key="5">
    <source>
        <dbReference type="Proteomes" id="UP000280405"/>
    </source>
</evidence>
<dbReference type="Gene3D" id="3.40.50.1820">
    <property type="entry name" value="alpha/beta hydrolase"/>
    <property type="match status" value="2"/>
</dbReference>
<dbReference type="SUPFAM" id="SSF53474">
    <property type="entry name" value="alpha/beta-Hydrolases"/>
    <property type="match status" value="1"/>
</dbReference>
<comment type="caution">
    <text evidence="4">The sequence shown here is derived from an EMBL/GenBank/DDBJ whole genome shotgun (WGS) entry which is preliminary data.</text>
</comment>
<protein>
    <submittedName>
        <fullName evidence="4">Alpha/beta fold hydrolase</fullName>
    </submittedName>
</protein>
<dbReference type="InterPro" id="IPR050261">
    <property type="entry name" value="FrsA_esterase"/>
</dbReference>
<dbReference type="EMBL" id="RAXT01000028">
    <property type="protein sequence ID" value="RKG37053.1"/>
    <property type="molecule type" value="Genomic_DNA"/>
</dbReference>
<dbReference type="PANTHER" id="PTHR22946">
    <property type="entry name" value="DIENELACTONE HYDROLASE DOMAIN-CONTAINING PROTEIN-RELATED"/>
    <property type="match status" value="1"/>
</dbReference>
<dbReference type="Pfam" id="PF12146">
    <property type="entry name" value="Hydrolase_4"/>
    <property type="match status" value="1"/>
</dbReference>
<dbReference type="InterPro" id="IPR022742">
    <property type="entry name" value="Hydrolase_4"/>
</dbReference>
<keyword evidence="5" id="KW-1185">Reference proteome</keyword>
<dbReference type="Proteomes" id="UP000280405">
    <property type="component" value="Unassembled WGS sequence"/>
</dbReference>
<comment type="similarity">
    <text evidence="2">Belongs to the AB hydrolase superfamily. FUS2 hydrolase family.</text>
</comment>
<name>A0A3A8F8S7_9GAMM</name>
<dbReference type="GO" id="GO:0052689">
    <property type="term" value="F:carboxylic ester hydrolase activity"/>
    <property type="evidence" value="ECO:0007669"/>
    <property type="project" value="UniProtKB-ARBA"/>
</dbReference>
<dbReference type="PANTHER" id="PTHR22946:SF9">
    <property type="entry name" value="POLYKETIDE TRANSFERASE AF380"/>
    <property type="match status" value="1"/>
</dbReference>
<evidence type="ECO:0000259" key="3">
    <source>
        <dbReference type="Pfam" id="PF12146"/>
    </source>
</evidence>
<dbReference type="OrthoDB" id="9805123at2"/>
<reference evidence="4 5" key="1">
    <citation type="submission" date="2018-09" db="EMBL/GenBank/DDBJ databases">
        <title>The draft genome of Acinetobacter spp. strains.</title>
        <authorList>
            <person name="Qin J."/>
            <person name="Feng Y."/>
            <person name="Zong Z."/>
        </authorList>
    </citation>
    <scope>NUCLEOTIDE SEQUENCE [LARGE SCALE GENOMIC DNA]</scope>
    <source>
        <strain evidence="4 5">WCHAc060115</strain>
    </source>
</reference>
<evidence type="ECO:0000313" key="4">
    <source>
        <dbReference type="EMBL" id="RKG37053.1"/>
    </source>
</evidence>
<dbReference type="InterPro" id="IPR029058">
    <property type="entry name" value="AB_hydrolase_fold"/>
</dbReference>
<dbReference type="InterPro" id="IPR000073">
    <property type="entry name" value="AB_hydrolase_1"/>
</dbReference>
<dbReference type="PRINTS" id="PR00111">
    <property type="entry name" value="ABHYDROLASE"/>
</dbReference>
<keyword evidence="1 4" id="KW-0378">Hydrolase</keyword>
<evidence type="ECO:0000256" key="2">
    <source>
        <dbReference type="ARBA" id="ARBA00038115"/>
    </source>
</evidence>
<evidence type="ECO:0000256" key="1">
    <source>
        <dbReference type="ARBA" id="ARBA00022801"/>
    </source>
</evidence>
<gene>
    <name evidence="4" type="ORF">D7V20_12215</name>
</gene>
<sequence>MLSTQLNFMSQGILCTGTLLLPEHVKQAPVIIMAHGFGLIKDVGLPEFAKRFVKAGYAVFSFDYRCFGESEGQPRHWVSPKRHLEDWKAALAFVRTLASVDTQRIVLWGYSFSGGHAIQTAAQDADVSAVILQAPHVSGISSLKGVPFTTLAKLSASGMMDLLGGFVNKPVYRPIFGRVNDVAALATAEAWDGYLSLAPALENWQNKTRARIFLELPLYNPIRYAHKLRMPTLVISGKNDSIIPESAIRGAAQKMPNAQYFMLESNHFELCIGSIFEKNIALQLHFLEQIFSLNKMNKAVA</sequence>
<proteinExistence type="inferred from homology"/>